<evidence type="ECO:0000313" key="1">
    <source>
        <dbReference type="EMBL" id="KAG1347720.1"/>
    </source>
</evidence>
<dbReference type="EMBL" id="CM017877">
    <property type="protein sequence ID" value="KAG1347720.1"/>
    <property type="molecule type" value="Genomic_DNA"/>
</dbReference>
<dbReference type="AlphaFoldDB" id="A0A8K0ID70"/>
<keyword evidence="2" id="KW-1185">Reference proteome</keyword>
<reference evidence="1" key="2">
    <citation type="submission" date="2019-07" db="EMBL/GenBank/DDBJ databases">
        <authorList>
            <person name="Yang Y."/>
            <person name="Bocs S."/>
            <person name="Baudouin L."/>
        </authorList>
    </citation>
    <scope>NUCLEOTIDE SEQUENCE</scope>
    <source>
        <tissue evidence="1">Spear leaf of Hainan Tall coconut</tissue>
    </source>
</reference>
<dbReference type="Proteomes" id="UP000797356">
    <property type="component" value="Chromosome 6"/>
</dbReference>
<accession>A0A8K0ID70</accession>
<evidence type="ECO:0000313" key="2">
    <source>
        <dbReference type="Proteomes" id="UP000797356"/>
    </source>
</evidence>
<gene>
    <name evidence="1" type="ORF">COCNU_06G015490</name>
</gene>
<proteinExistence type="predicted"/>
<comment type="caution">
    <text evidence="1">The sequence shown here is derived from an EMBL/GenBank/DDBJ whole genome shotgun (WGS) entry which is preliminary data.</text>
</comment>
<organism evidence="1 2">
    <name type="scientific">Cocos nucifera</name>
    <name type="common">Coconut palm</name>
    <dbReference type="NCBI Taxonomy" id="13894"/>
    <lineage>
        <taxon>Eukaryota</taxon>
        <taxon>Viridiplantae</taxon>
        <taxon>Streptophyta</taxon>
        <taxon>Embryophyta</taxon>
        <taxon>Tracheophyta</taxon>
        <taxon>Spermatophyta</taxon>
        <taxon>Magnoliopsida</taxon>
        <taxon>Liliopsida</taxon>
        <taxon>Arecaceae</taxon>
        <taxon>Arecoideae</taxon>
        <taxon>Cocoseae</taxon>
        <taxon>Attaleinae</taxon>
        <taxon>Cocos</taxon>
    </lineage>
</organism>
<name>A0A8K0ID70_COCNU</name>
<protein>
    <submittedName>
        <fullName evidence="1">Putative ensconsin-like</fullName>
    </submittedName>
</protein>
<reference evidence="1" key="1">
    <citation type="journal article" date="2017" name="Gigascience">
        <title>The genome draft of coconut (Cocos nucifera).</title>
        <authorList>
            <person name="Xiao Y."/>
            <person name="Xu P."/>
            <person name="Fan H."/>
            <person name="Baudouin L."/>
            <person name="Xia W."/>
            <person name="Bocs S."/>
            <person name="Xu J."/>
            <person name="Li Q."/>
            <person name="Guo A."/>
            <person name="Zhou L."/>
            <person name="Li J."/>
            <person name="Wu Y."/>
            <person name="Ma Z."/>
            <person name="Armero A."/>
            <person name="Issali A.E."/>
            <person name="Liu N."/>
            <person name="Peng M."/>
            <person name="Yang Y."/>
        </authorList>
    </citation>
    <scope>NUCLEOTIDE SEQUENCE</scope>
    <source>
        <tissue evidence="1">Spear leaf of Hainan Tall coconut</tissue>
    </source>
</reference>
<sequence length="75" mass="8634">MEDCIIPNIIEKILRADNQEKKKDCFVAFIELGHHLFANVEAVSLRKIEIVRATKEVETARAEAKDAWAEVKRLK</sequence>